<gene>
    <name evidence="3" type="ORF">M5X12_31300</name>
</gene>
<dbReference type="Gene3D" id="3.30.420.10">
    <property type="entry name" value="Ribonuclease H-like superfamily/Ribonuclease H"/>
    <property type="match status" value="1"/>
</dbReference>
<dbReference type="Pfam" id="PF08722">
    <property type="entry name" value="Tn7_TnsA-like_N"/>
    <property type="match status" value="1"/>
</dbReference>
<dbReference type="InterPro" id="IPR015378">
    <property type="entry name" value="Transposase-like_Mu_C"/>
</dbReference>
<keyword evidence="4" id="KW-1185">Reference proteome</keyword>
<proteinExistence type="predicted"/>
<sequence>MNTDLLQLKCYRRLSEKTRILVEYICGSDPSRKVRSGAKNISGFYPSKKMGLTIQFESHTIELAAIYEKEHNPQVIAYYDQPPSFPINYEINGKRHGHLYTPDFFVIEENWIGWEEWKSEDELVKLSVSHPHRYCRNEDGTWACPPAEEYARLHDLSFRVRTDQEINWTFQRNIHFLDDYLQQDSPHVPLKVLNSLIKYIKYHPGISIDELLSINLDWTADDIYKAIILDHIYVDLYHEAIANYHLVQVFPDHQTAKAYINLQTSHTTTRIKVNTIQMNVGQKLEWDFQIWTIINVGKNELTLLEEQNKQVIQLPFDLVNSLLSEGKISGVAVNEDNSDFYDNLISASSKDLEDANYRFSIVQQMMLGEKQLPVPKRTARHWVKQYKEAELLYGNGYLGLLTQRKRKGNRTARYDESITELLEQYIKSHYETVTQRSKYTVYKMFQAECQRKSLTAPSARTFYSYINNRSIHETTKKRQGRKAAYATEPTYHELTLKTPRHGDRPFEICHMDHTELDIELICSKTGRNLGRPWVTFLVDAYSRRILALYLTFDSPSYRSCMMTFRECVKKHGRLPQKLVVDGGKEFDSIYFESLLASYKITKMKRPGSKPRFGSVCERLFGTTNQMFIHNLIGNTQASKEVRKMTKETNPKKNAIWSFSSFHDLIKEWAYEIYDTLDHPALGQSPKESFISSVAKSGARSFTAIPYDENFIMLTLPSTRKGTAKVEPGKGVKINHLFYWSNSLLDPEVEGKQVAVRYDPFNVGVAFAYVQNRWVALNSEYYTTFANRTEKEIRQASEELRKRMRQHGKNQYLSASKLAQFLKAAENVEVLLHQQMRDNEMQNSLEILSGGKKSASNSSSHRGNLSVVSAQPKKKKIDVHAMQELEEF</sequence>
<dbReference type="InterPro" id="IPR036397">
    <property type="entry name" value="RNaseH_sf"/>
</dbReference>
<dbReference type="InterPro" id="IPR014833">
    <property type="entry name" value="TnsA_N"/>
</dbReference>
<feature type="region of interest" description="Disordered" evidence="1">
    <location>
        <begin position="848"/>
        <end position="872"/>
    </location>
</feature>
<evidence type="ECO:0000313" key="4">
    <source>
        <dbReference type="Proteomes" id="UP001527181"/>
    </source>
</evidence>
<evidence type="ECO:0000259" key="2">
    <source>
        <dbReference type="PROSITE" id="PS50994"/>
    </source>
</evidence>
<protein>
    <submittedName>
        <fullName evidence="3">DDE-type integrase/transposase/recombinase</fullName>
    </submittedName>
</protein>
<reference evidence="3 4" key="1">
    <citation type="submission" date="2022-05" db="EMBL/GenBank/DDBJ databases">
        <title>Genome Sequencing of Bee-Associated Microbes.</title>
        <authorList>
            <person name="Dunlap C."/>
        </authorList>
    </citation>
    <scope>NUCLEOTIDE SEQUENCE [LARGE SCALE GENOMIC DNA]</scope>
    <source>
        <strain evidence="3 4">NRRL B-04010</strain>
    </source>
</reference>
<dbReference type="RefSeq" id="WP_268599504.1">
    <property type="nucleotide sequence ID" value="NZ_JAMDNP010000144.1"/>
</dbReference>
<dbReference type="Proteomes" id="UP001527181">
    <property type="component" value="Unassembled WGS sequence"/>
</dbReference>
<evidence type="ECO:0000313" key="3">
    <source>
        <dbReference type="EMBL" id="MCY9764986.1"/>
    </source>
</evidence>
<dbReference type="InterPro" id="IPR001584">
    <property type="entry name" value="Integrase_cat-core"/>
</dbReference>
<feature type="domain" description="Integrase catalytic" evidence="2">
    <location>
        <begin position="501"/>
        <end position="693"/>
    </location>
</feature>
<dbReference type="InterPro" id="IPR012337">
    <property type="entry name" value="RNaseH-like_sf"/>
</dbReference>
<comment type="caution">
    <text evidence="3">The sequence shown here is derived from an EMBL/GenBank/DDBJ whole genome shotgun (WGS) entry which is preliminary data.</text>
</comment>
<name>A0ABT4H7M9_PAEAL</name>
<accession>A0ABT4H7M9</accession>
<dbReference type="PROSITE" id="PS50994">
    <property type="entry name" value="INTEGRASE"/>
    <property type="match status" value="1"/>
</dbReference>
<feature type="compositionally biased region" description="Low complexity" evidence="1">
    <location>
        <begin position="848"/>
        <end position="865"/>
    </location>
</feature>
<evidence type="ECO:0000256" key="1">
    <source>
        <dbReference type="SAM" id="MobiDB-lite"/>
    </source>
</evidence>
<organism evidence="3 4">
    <name type="scientific">Paenibacillus alvei</name>
    <name type="common">Bacillus alvei</name>
    <dbReference type="NCBI Taxonomy" id="44250"/>
    <lineage>
        <taxon>Bacteria</taxon>
        <taxon>Bacillati</taxon>
        <taxon>Bacillota</taxon>
        <taxon>Bacilli</taxon>
        <taxon>Bacillales</taxon>
        <taxon>Paenibacillaceae</taxon>
        <taxon>Paenibacillus</taxon>
    </lineage>
</organism>
<dbReference type="EMBL" id="JAMDNP010000144">
    <property type="protein sequence ID" value="MCY9764986.1"/>
    <property type="molecule type" value="Genomic_DNA"/>
</dbReference>
<dbReference type="Pfam" id="PF09299">
    <property type="entry name" value="Mu-transpos_C"/>
    <property type="match status" value="1"/>
</dbReference>
<dbReference type="SUPFAM" id="SSF53098">
    <property type="entry name" value="Ribonuclease H-like"/>
    <property type="match status" value="1"/>
</dbReference>